<reference evidence="2 3" key="1">
    <citation type="submission" date="2016-10" db="EMBL/GenBank/DDBJ databases">
        <authorList>
            <person name="de Groot N.N."/>
        </authorList>
    </citation>
    <scope>NUCLEOTIDE SEQUENCE [LARGE SCALE GENOMIC DNA]</scope>
    <source>
        <strain evidence="2 3">CGMCC 4.1877</strain>
    </source>
</reference>
<proteinExistence type="predicted"/>
<dbReference type="AlphaFoldDB" id="A0A1I4RZD8"/>
<dbReference type="PANTHER" id="PTHR31272">
    <property type="entry name" value="CYTOCHROME C-TYPE BIOGENESIS PROTEIN HI_1454-RELATED"/>
    <property type="match status" value="1"/>
</dbReference>
<accession>A0A1I4RZD8</accession>
<keyword evidence="1" id="KW-0472">Membrane</keyword>
<name>A0A1I4RZD8_PSUAM</name>
<keyword evidence="1" id="KW-0812">Transmembrane</keyword>
<protein>
    <submittedName>
        <fullName evidence="2">Cytochrome c-type biogenesis protein</fullName>
    </submittedName>
</protein>
<evidence type="ECO:0000313" key="3">
    <source>
        <dbReference type="Proteomes" id="UP000199614"/>
    </source>
</evidence>
<feature type="transmembrane region" description="Helical" evidence="1">
    <location>
        <begin position="231"/>
        <end position="253"/>
    </location>
</feature>
<dbReference type="Proteomes" id="UP000199614">
    <property type="component" value="Unassembled WGS sequence"/>
</dbReference>
<feature type="transmembrane region" description="Helical" evidence="1">
    <location>
        <begin position="160"/>
        <end position="180"/>
    </location>
</feature>
<organism evidence="2 3">
    <name type="scientific">Pseudonocardia ammonioxydans</name>
    <dbReference type="NCBI Taxonomy" id="260086"/>
    <lineage>
        <taxon>Bacteria</taxon>
        <taxon>Bacillati</taxon>
        <taxon>Actinomycetota</taxon>
        <taxon>Actinomycetes</taxon>
        <taxon>Pseudonocardiales</taxon>
        <taxon>Pseudonocardiaceae</taxon>
        <taxon>Pseudonocardia</taxon>
    </lineage>
</organism>
<dbReference type="RefSeq" id="WP_093335620.1">
    <property type="nucleotide sequence ID" value="NZ_FOUY01000001.1"/>
</dbReference>
<evidence type="ECO:0000256" key="1">
    <source>
        <dbReference type="SAM" id="Phobius"/>
    </source>
</evidence>
<feature type="transmembrane region" description="Helical" evidence="1">
    <location>
        <begin position="192"/>
        <end position="225"/>
    </location>
</feature>
<dbReference type="STRING" id="260086.SAMN05216207_1001150"/>
<feature type="transmembrane region" description="Helical" evidence="1">
    <location>
        <begin position="122"/>
        <end position="148"/>
    </location>
</feature>
<dbReference type="InterPro" id="IPR051790">
    <property type="entry name" value="Cytochrome_c-biogenesis_DsbD"/>
</dbReference>
<keyword evidence="3" id="KW-1185">Reference proteome</keyword>
<feature type="transmembrane region" description="Helical" evidence="1">
    <location>
        <begin position="39"/>
        <end position="58"/>
    </location>
</feature>
<dbReference type="EMBL" id="FOUY01000001">
    <property type="protein sequence ID" value="SFM57569.1"/>
    <property type="molecule type" value="Genomic_DNA"/>
</dbReference>
<dbReference type="PANTHER" id="PTHR31272:SF4">
    <property type="entry name" value="CYTOCHROME C-TYPE BIOGENESIS PROTEIN HI_1454-RELATED"/>
    <property type="match status" value="1"/>
</dbReference>
<feature type="transmembrane region" description="Helical" evidence="1">
    <location>
        <begin position="274"/>
        <end position="297"/>
    </location>
</feature>
<dbReference type="OrthoDB" id="9803065at2"/>
<keyword evidence="1" id="KW-1133">Transmembrane helix</keyword>
<gene>
    <name evidence="2" type="ORF">SAMN05216207_1001150</name>
</gene>
<evidence type="ECO:0000313" key="2">
    <source>
        <dbReference type="EMBL" id="SFM57569.1"/>
    </source>
</evidence>
<sequence length="310" mass="30692">MDATTTLAISGPLLLAALVSLAAGLVSFASPCVVPLVPGYLAYLAGLVGAQSPPVTPAEARDRAAARRSGSAAVPGVSGADAAGSDAAGAGAAGSGAAGSERAGAGAAEAVRRSRADGRWRVAGAALLFVAGFTVVFGAIMVGVVWLSDVLIDNEALLQRIGGVVMIVMGLAFTGLIPALQREYRSHWTPRAGLAGAPLLGAVFGLGWVPCIGPTLAGVVAVAAGTGGGSARGIVLILAYCAGLGIPFVLIALGATRAVEALGRLRRHTRAIQIAGGVLLIAVGALLVSGLWAQWLIQLQVSISGFTPPI</sequence>